<dbReference type="SUPFAM" id="SSF52799">
    <property type="entry name" value="(Phosphotyrosine protein) phosphatases II"/>
    <property type="match status" value="1"/>
</dbReference>
<dbReference type="OrthoDB" id="1188001at2"/>
<sequence length="267" mass="28680">MSTMRATPPREIGWIDLDGVNNMRDLVGTPTADGGRIAPHRLIRSDNLDRLPPASIETLVNHLEVSDIIDLRTSFELTRIGSGPLRQDPRVRVTTGSLYPDDDPACAVPPWQAAPDPSAVISHVEATSQHYLDYLEGRPDTVLKDLRVIAGARGATVVHCAAGKDRTGTIIALVLSTLGAGREDIVADYAATSQRLGRILASLGRAAAAGAATQGAYSDEQQSTPPEIMERTLDLIDSRLGGVPRYLHGIGWTTTDQARLEAHLLDE</sequence>
<evidence type="ECO:0000313" key="2">
    <source>
        <dbReference type="EMBL" id="AXE38789.1"/>
    </source>
</evidence>
<evidence type="ECO:0000313" key="3">
    <source>
        <dbReference type="Proteomes" id="UP000251995"/>
    </source>
</evidence>
<feature type="domain" description="Tyrosine specific protein phosphatases" evidence="1">
    <location>
        <begin position="129"/>
        <end position="198"/>
    </location>
</feature>
<dbReference type="InterPro" id="IPR000387">
    <property type="entry name" value="Tyr_Pase_dom"/>
</dbReference>
<dbReference type="AlphaFoldDB" id="A0A344UU41"/>
<keyword evidence="3" id="KW-1185">Reference proteome</keyword>
<reference evidence="2 3" key="1">
    <citation type="submission" date="2017-12" db="EMBL/GenBank/DDBJ databases">
        <title>The whole genome sequence of the Acidipropionibacterium virtanenii sp. nov. type strain JS278.</title>
        <authorList>
            <person name="Laine P."/>
            <person name="Deptula P."/>
            <person name="Varmanen P."/>
            <person name="Auvinen P."/>
        </authorList>
    </citation>
    <scope>NUCLEOTIDE SEQUENCE [LARGE SCALE GENOMIC DNA]</scope>
    <source>
        <strain evidence="2 3">JS278</strain>
    </source>
</reference>
<proteinExistence type="predicted"/>
<dbReference type="KEGG" id="acij:JS278_01625"/>
<dbReference type="InterPro" id="IPR026893">
    <property type="entry name" value="Tyr/Ser_Pase_IphP-type"/>
</dbReference>
<protein>
    <recommendedName>
        <fullName evidence="1">Tyrosine specific protein phosphatases domain-containing protein</fullName>
    </recommendedName>
</protein>
<dbReference type="PROSITE" id="PS00383">
    <property type="entry name" value="TYR_PHOSPHATASE_1"/>
    <property type="match status" value="1"/>
</dbReference>
<dbReference type="RefSeq" id="WP_114044744.1">
    <property type="nucleotide sequence ID" value="NZ_CP025198.1"/>
</dbReference>
<dbReference type="Pfam" id="PF13350">
    <property type="entry name" value="Y_phosphatase3"/>
    <property type="match status" value="1"/>
</dbReference>
<organism evidence="2 3">
    <name type="scientific">Acidipropionibacterium virtanenii</name>
    <dbReference type="NCBI Taxonomy" id="2057246"/>
    <lineage>
        <taxon>Bacteria</taxon>
        <taxon>Bacillati</taxon>
        <taxon>Actinomycetota</taxon>
        <taxon>Actinomycetes</taxon>
        <taxon>Propionibacteriales</taxon>
        <taxon>Propionibacteriaceae</taxon>
        <taxon>Acidipropionibacterium</taxon>
    </lineage>
</organism>
<evidence type="ECO:0000259" key="1">
    <source>
        <dbReference type="PROSITE" id="PS50056"/>
    </source>
</evidence>
<dbReference type="PROSITE" id="PS50056">
    <property type="entry name" value="TYR_PHOSPHATASE_2"/>
    <property type="match status" value="1"/>
</dbReference>
<dbReference type="Gene3D" id="3.90.190.10">
    <property type="entry name" value="Protein tyrosine phosphatase superfamily"/>
    <property type="match status" value="1"/>
</dbReference>
<gene>
    <name evidence="2" type="ORF">JS278_01625</name>
</gene>
<dbReference type="InterPro" id="IPR029021">
    <property type="entry name" value="Prot-tyrosine_phosphatase-like"/>
</dbReference>
<dbReference type="EMBL" id="CP025198">
    <property type="protein sequence ID" value="AXE38789.1"/>
    <property type="molecule type" value="Genomic_DNA"/>
</dbReference>
<dbReference type="GO" id="GO:0004721">
    <property type="term" value="F:phosphoprotein phosphatase activity"/>
    <property type="evidence" value="ECO:0007669"/>
    <property type="project" value="InterPro"/>
</dbReference>
<name>A0A344UU41_9ACTN</name>
<accession>A0A344UU41</accession>
<dbReference type="InterPro" id="IPR016130">
    <property type="entry name" value="Tyr_Pase_AS"/>
</dbReference>
<dbReference type="Proteomes" id="UP000251995">
    <property type="component" value="Chromosome"/>
</dbReference>